<keyword evidence="4" id="KW-1015">Disulfide bond</keyword>
<organism evidence="8 9">
    <name type="scientific">candidate division WWE3 bacterium</name>
    <dbReference type="NCBI Taxonomy" id="2053526"/>
    <lineage>
        <taxon>Bacteria</taxon>
        <taxon>Katanobacteria</taxon>
    </lineage>
</organism>
<dbReference type="PANTHER" id="PTHR13887">
    <property type="entry name" value="GLUTATHIONE S-TRANSFERASE KAPPA"/>
    <property type="match status" value="1"/>
</dbReference>
<evidence type="ECO:0000259" key="7">
    <source>
        <dbReference type="Pfam" id="PF13462"/>
    </source>
</evidence>
<comment type="similarity">
    <text evidence="1">Belongs to the thioredoxin family. DsbA subfamily.</text>
</comment>
<dbReference type="EMBL" id="JAGQNX010000097">
    <property type="protein sequence ID" value="MCA9308500.1"/>
    <property type="molecule type" value="Genomic_DNA"/>
</dbReference>
<dbReference type="PANTHER" id="PTHR13887:SF14">
    <property type="entry name" value="DISULFIDE BOND FORMATION PROTEIN D"/>
    <property type="match status" value="1"/>
</dbReference>
<gene>
    <name evidence="8" type="ORF">KC980_03230</name>
</gene>
<keyword evidence="6" id="KW-1133">Transmembrane helix</keyword>
<evidence type="ECO:0000256" key="6">
    <source>
        <dbReference type="SAM" id="Phobius"/>
    </source>
</evidence>
<sequence>MHNLNIGLLLQNIRRNKTLMILVGVAVLLVALIWISSNRTKDTSQESSLIVLQEKDFVEPYTPTLGEPDAHFTLVVVNEFTCNDCVAIVPVVKDLYRAYSSILRLAFRHFPTDDTQSQSAAKAAQAAHKQDAFWEYHDKLFENRQNLSDKALIEYARALGLDAAEFEDIMDSREVQEEINNDLEFAKRAQLEIAPAVFLNGRKIVFTTADSLKRQVENELQIYLARVNSASLDPTKEVVIEKGVPKSETPRIKSLRAQKNAVFVINYTNSGFNPKTAEVAVGQRVKWVNTTSNTITFNFTRNKSYPDLGDSITLEPGASKEFTAEIKDVIAYTEEITDNFGYVSAVFLPEDLEE</sequence>
<keyword evidence="2" id="KW-0732">Signal</keyword>
<dbReference type="InterPro" id="IPR008972">
    <property type="entry name" value="Cupredoxin"/>
</dbReference>
<evidence type="ECO:0000313" key="8">
    <source>
        <dbReference type="EMBL" id="MCA9308500.1"/>
    </source>
</evidence>
<evidence type="ECO:0000256" key="1">
    <source>
        <dbReference type="ARBA" id="ARBA00005791"/>
    </source>
</evidence>
<reference evidence="8" key="1">
    <citation type="submission" date="2020-04" db="EMBL/GenBank/DDBJ databases">
        <authorList>
            <person name="Zhang T."/>
        </authorList>
    </citation>
    <scope>NUCLEOTIDE SEQUENCE</scope>
    <source>
        <strain evidence="8">HKST-UBA79</strain>
    </source>
</reference>
<evidence type="ECO:0000256" key="5">
    <source>
        <dbReference type="ARBA" id="ARBA00023284"/>
    </source>
</evidence>
<keyword evidence="5" id="KW-0676">Redox-active center</keyword>
<dbReference type="InterPro" id="IPR012336">
    <property type="entry name" value="Thioredoxin-like_fold"/>
</dbReference>
<evidence type="ECO:0000256" key="2">
    <source>
        <dbReference type="ARBA" id="ARBA00022729"/>
    </source>
</evidence>
<dbReference type="Pfam" id="PF13462">
    <property type="entry name" value="Thioredoxin_4"/>
    <property type="match status" value="1"/>
</dbReference>
<name>A0A955EBV6_UNCKA</name>
<dbReference type="Gene3D" id="2.60.40.420">
    <property type="entry name" value="Cupredoxins - blue copper proteins"/>
    <property type="match status" value="1"/>
</dbReference>
<keyword evidence="6" id="KW-0472">Membrane</keyword>
<protein>
    <submittedName>
        <fullName evidence="8">Thioredoxin domain-containing protein</fullName>
    </submittedName>
</protein>
<dbReference type="InterPro" id="IPR036249">
    <property type="entry name" value="Thioredoxin-like_sf"/>
</dbReference>
<dbReference type="SUPFAM" id="SSF52833">
    <property type="entry name" value="Thioredoxin-like"/>
    <property type="match status" value="1"/>
</dbReference>
<evidence type="ECO:0000256" key="3">
    <source>
        <dbReference type="ARBA" id="ARBA00023002"/>
    </source>
</evidence>
<comment type="caution">
    <text evidence="8">The sequence shown here is derived from an EMBL/GenBank/DDBJ whole genome shotgun (WGS) entry which is preliminary data.</text>
</comment>
<feature type="domain" description="Thioredoxin-like fold" evidence="7">
    <location>
        <begin position="61"/>
        <end position="217"/>
    </location>
</feature>
<dbReference type="SUPFAM" id="SSF49503">
    <property type="entry name" value="Cupredoxins"/>
    <property type="match status" value="1"/>
</dbReference>
<keyword evidence="6" id="KW-0812">Transmembrane</keyword>
<evidence type="ECO:0000313" key="9">
    <source>
        <dbReference type="Proteomes" id="UP000740557"/>
    </source>
</evidence>
<reference evidence="8" key="2">
    <citation type="journal article" date="2021" name="Microbiome">
        <title>Successional dynamics and alternative stable states in a saline activated sludge microbial community over 9 years.</title>
        <authorList>
            <person name="Wang Y."/>
            <person name="Ye J."/>
            <person name="Ju F."/>
            <person name="Liu L."/>
            <person name="Boyd J.A."/>
            <person name="Deng Y."/>
            <person name="Parks D.H."/>
            <person name="Jiang X."/>
            <person name="Yin X."/>
            <person name="Woodcroft B.J."/>
            <person name="Tyson G.W."/>
            <person name="Hugenholtz P."/>
            <person name="Polz M.F."/>
            <person name="Zhang T."/>
        </authorList>
    </citation>
    <scope>NUCLEOTIDE SEQUENCE</scope>
    <source>
        <strain evidence="8">HKST-UBA79</strain>
    </source>
</reference>
<dbReference type="GO" id="GO:0016491">
    <property type="term" value="F:oxidoreductase activity"/>
    <property type="evidence" value="ECO:0007669"/>
    <property type="project" value="UniProtKB-KW"/>
</dbReference>
<evidence type="ECO:0000256" key="4">
    <source>
        <dbReference type="ARBA" id="ARBA00023157"/>
    </source>
</evidence>
<dbReference type="Proteomes" id="UP000740557">
    <property type="component" value="Unassembled WGS sequence"/>
</dbReference>
<dbReference type="AlphaFoldDB" id="A0A955EBV6"/>
<dbReference type="Gene3D" id="3.40.30.10">
    <property type="entry name" value="Glutaredoxin"/>
    <property type="match status" value="1"/>
</dbReference>
<proteinExistence type="inferred from homology"/>
<accession>A0A955EBV6</accession>
<keyword evidence="3" id="KW-0560">Oxidoreductase</keyword>
<feature type="transmembrane region" description="Helical" evidence="6">
    <location>
        <begin position="19"/>
        <end position="37"/>
    </location>
</feature>